<gene>
    <name evidence="2" type="ORF">EV383_2997</name>
</gene>
<reference evidence="2 3" key="1">
    <citation type="submission" date="2019-02" db="EMBL/GenBank/DDBJ databases">
        <title>Sequencing the genomes of 1000 actinobacteria strains.</title>
        <authorList>
            <person name="Klenk H.-P."/>
        </authorList>
    </citation>
    <scope>NUCLEOTIDE SEQUENCE [LARGE SCALE GENOMIC DNA]</scope>
    <source>
        <strain evidence="2 3">DSM 45779</strain>
    </source>
</reference>
<feature type="region of interest" description="Disordered" evidence="1">
    <location>
        <begin position="114"/>
        <end position="261"/>
    </location>
</feature>
<feature type="compositionally biased region" description="Basic residues" evidence="1">
    <location>
        <begin position="244"/>
        <end position="254"/>
    </location>
</feature>
<proteinExistence type="predicted"/>
<feature type="compositionally biased region" description="Low complexity" evidence="1">
    <location>
        <begin position="277"/>
        <end position="300"/>
    </location>
</feature>
<feature type="region of interest" description="Disordered" evidence="1">
    <location>
        <begin position="276"/>
        <end position="329"/>
    </location>
</feature>
<evidence type="ECO:0000313" key="3">
    <source>
        <dbReference type="Proteomes" id="UP000291591"/>
    </source>
</evidence>
<keyword evidence="3" id="KW-1185">Reference proteome</keyword>
<evidence type="ECO:0000256" key="1">
    <source>
        <dbReference type="SAM" id="MobiDB-lite"/>
    </source>
</evidence>
<feature type="region of interest" description="Disordered" evidence="1">
    <location>
        <begin position="33"/>
        <end position="58"/>
    </location>
</feature>
<dbReference type="EMBL" id="SHKL01000001">
    <property type="protein sequence ID" value="RZT86108.1"/>
    <property type="molecule type" value="Genomic_DNA"/>
</dbReference>
<feature type="compositionally biased region" description="Low complexity" evidence="1">
    <location>
        <begin position="191"/>
        <end position="203"/>
    </location>
</feature>
<feature type="compositionally biased region" description="Low complexity" evidence="1">
    <location>
        <begin position="124"/>
        <end position="145"/>
    </location>
</feature>
<protein>
    <submittedName>
        <fullName evidence="2">Uncharacterized protein</fullName>
    </submittedName>
</protein>
<feature type="region of interest" description="Disordered" evidence="1">
    <location>
        <begin position="343"/>
        <end position="384"/>
    </location>
</feature>
<feature type="compositionally biased region" description="Low complexity" evidence="1">
    <location>
        <begin position="216"/>
        <end position="228"/>
    </location>
</feature>
<sequence>MARVGAAGVAAVGVAAAWGPVSVRARRDRTGTVPVADSGVTGAAAGSRREPFAGGTASRGTPFAAVPLAAVPLAGAPFVRAPLRGAPFAGAVVGGAPFGRAPFGRAPFVGGPSGIRFGPDGRSPRGVPPARGRPRVTGPAPSVPFGAGGPAGAPGSRGTVPPRTRMPTRAVPVAPARPGPVSAPERGEAGVGVAAGRSAGPSGTACPPLRPPPRPRSGSEAPSRPPASGRRREGVAPVPGRSASSRRRSGRSSRRSVSPRVTCACWTRPCWPARPWAVRPSAARPSGARRSGVRPSVARPSGPPLRRRRPPRSSVEPDDRGGGGVVGPGTRLLLSRLASAPAGLLAPARVGRSRGDNEAVGGPGMPLDQRHSNVGIRGKHCAGS</sequence>
<organism evidence="2 3">
    <name type="scientific">Pseudonocardia sediminis</name>
    <dbReference type="NCBI Taxonomy" id="1397368"/>
    <lineage>
        <taxon>Bacteria</taxon>
        <taxon>Bacillati</taxon>
        <taxon>Actinomycetota</taxon>
        <taxon>Actinomycetes</taxon>
        <taxon>Pseudonocardiales</taxon>
        <taxon>Pseudonocardiaceae</taxon>
        <taxon>Pseudonocardia</taxon>
    </lineage>
</organism>
<name>A0A4Q7UYF8_PSEST</name>
<feature type="compositionally biased region" description="Low complexity" evidence="1">
    <location>
        <begin position="165"/>
        <end position="184"/>
    </location>
</feature>
<dbReference type="Proteomes" id="UP000291591">
    <property type="component" value="Unassembled WGS sequence"/>
</dbReference>
<evidence type="ECO:0000313" key="2">
    <source>
        <dbReference type="EMBL" id="RZT86108.1"/>
    </source>
</evidence>
<comment type="caution">
    <text evidence="2">The sequence shown here is derived from an EMBL/GenBank/DDBJ whole genome shotgun (WGS) entry which is preliminary data.</text>
</comment>
<dbReference type="AlphaFoldDB" id="A0A4Q7UYF8"/>
<accession>A0A4Q7UYF8</accession>